<dbReference type="Proteomes" id="UP000011687">
    <property type="component" value="Unassembled WGS sequence"/>
</dbReference>
<feature type="compositionally biased region" description="Acidic residues" evidence="2">
    <location>
        <begin position="161"/>
        <end position="203"/>
    </location>
</feature>
<dbReference type="PANTHER" id="PTHR30121">
    <property type="entry name" value="UNCHARACTERIZED PROTEIN YJGR-RELATED"/>
    <property type="match status" value="1"/>
</dbReference>
<feature type="non-terminal residue" evidence="3">
    <location>
        <position position="1"/>
    </location>
</feature>
<reference evidence="3 4" key="1">
    <citation type="journal article" date="2014" name="PLoS Genet.">
        <title>Phylogenetically driven sequencing of extremely halophilic archaea reveals strategies for static and dynamic osmo-response.</title>
        <authorList>
            <person name="Becker E.A."/>
            <person name="Seitzer P.M."/>
            <person name="Tritt A."/>
            <person name="Larsen D."/>
            <person name="Krusor M."/>
            <person name="Yao A.I."/>
            <person name="Wu D."/>
            <person name="Madern D."/>
            <person name="Eisen J.A."/>
            <person name="Darling A.E."/>
            <person name="Facciotti M.T."/>
        </authorList>
    </citation>
    <scope>NUCLEOTIDE SEQUENCE [LARGE SCALE GENOMIC DNA]</scope>
    <source>
        <strain evidence="3 4">ATCC 33799</strain>
    </source>
</reference>
<dbReference type="InterPro" id="IPR051162">
    <property type="entry name" value="T4SS_component"/>
</dbReference>
<feature type="compositionally biased region" description="Low complexity" evidence="2">
    <location>
        <begin position="1346"/>
        <end position="1358"/>
    </location>
</feature>
<feature type="region of interest" description="Disordered" evidence="2">
    <location>
        <begin position="262"/>
        <end position="298"/>
    </location>
</feature>
<comment type="caution">
    <text evidence="3">The sequence shown here is derived from an EMBL/GenBank/DDBJ whole genome shotgun (WGS) entry which is preliminary data.</text>
</comment>
<feature type="region of interest" description="Disordered" evidence="2">
    <location>
        <begin position="1277"/>
        <end position="1458"/>
    </location>
</feature>
<feature type="compositionally biased region" description="Basic and acidic residues" evidence="2">
    <location>
        <begin position="129"/>
        <end position="145"/>
    </location>
</feature>
<organism evidence="3 4">
    <name type="scientific">Haloarcula marismortui ATCC 33799</name>
    <dbReference type="NCBI Taxonomy" id="662475"/>
    <lineage>
        <taxon>Archaea</taxon>
        <taxon>Methanobacteriati</taxon>
        <taxon>Methanobacteriota</taxon>
        <taxon>Stenosarchaea group</taxon>
        <taxon>Halobacteria</taxon>
        <taxon>Halobacteriales</taxon>
        <taxon>Haloarculaceae</taxon>
        <taxon>Haloarcula</taxon>
    </lineage>
</organism>
<evidence type="ECO:0000313" key="4">
    <source>
        <dbReference type="Proteomes" id="UP000011687"/>
    </source>
</evidence>
<name>M0KFY3_9EURY</name>
<feature type="compositionally biased region" description="Acidic residues" evidence="2">
    <location>
        <begin position="1314"/>
        <end position="1324"/>
    </location>
</feature>
<dbReference type="InterPro" id="IPR027417">
    <property type="entry name" value="P-loop_NTPase"/>
</dbReference>
<feature type="compositionally biased region" description="Low complexity" evidence="2">
    <location>
        <begin position="1165"/>
        <end position="1176"/>
    </location>
</feature>
<dbReference type="EMBL" id="AOLS01000046">
    <property type="protein sequence ID" value="EMA19054.1"/>
    <property type="molecule type" value="Genomic_DNA"/>
</dbReference>
<evidence type="ECO:0008006" key="5">
    <source>
        <dbReference type="Google" id="ProtNLM"/>
    </source>
</evidence>
<feature type="region of interest" description="Disordered" evidence="2">
    <location>
        <begin position="96"/>
        <end position="238"/>
    </location>
</feature>
<gene>
    <name evidence="3" type="ORF">C435_09144</name>
</gene>
<dbReference type="PATRIC" id="fig|662475.6.peg.1785"/>
<evidence type="ECO:0000313" key="3">
    <source>
        <dbReference type="EMBL" id="EMA19054.1"/>
    </source>
</evidence>
<proteinExistence type="predicted"/>
<keyword evidence="1" id="KW-0175">Coiled coil</keyword>
<feature type="region of interest" description="Disordered" evidence="2">
    <location>
        <begin position="1089"/>
        <end position="1218"/>
    </location>
</feature>
<keyword evidence="4" id="KW-1185">Reference proteome</keyword>
<evidence type="ECO:0000256" key="1">
    <source>
        <dbReference type="SAM" id="Coils"/>
    </source>
</evidence>
<protein>
    <recommendedName>
        <fullName evidence="5">Helicase HerA central domain-containing protein</fullName>
    </recommendedName>
</protein>
<evidence type="ECO:0000256" key="2">
    <source>
        <dbReference type="SAM" id="MobiDB-lite"/>
    </source>
</evidence>
<dbReference type="Gene3D" id="3.40.50.300">
    <property type="entry name" value="P-loop containing nucleotide triphosphate hydrolases"/>
    <property type="match status" value="1"/>
</dbReference>
<feature type="coiled-coil region" evidence="1">
    <location>
        <begin position="789"/>
        <end position="820"/>
    </location>
</feature>
<dbReference type="PANTHER" id="PTHR30121:SF6">
    <property type="entry name" value="SLR6007 PROTEIN"/>
    <property type="match status" value="1"/>
</dbReference>
<accession>M0KFY3</accession>
<sequence length="1695" mass="186474">VDITEKLIKPVRLEKMEFVARLLSGHLHLSPEEVCDELNWRNEIESVEFPELQEVPSEPAVSFLRREPIEIDPDDWDEMHPGRKAVILGLTDDLPPEAYKDDFGPDNETEGINPFDPRRIDPAYLPDDIDGRDPPETYPPRHGDAADADDDSGGKALSVPSDDDQDEDKQAEEDDQQGEDEQVEDEQGEDEQNEDDQPEDDDTGSLFTDGEEFGAGGDTDGSARIGMSSVKNNNDEEKIPIEFDYEEVSGTALVDPATALLPHIGEDDDSEYGDADDKQTLPPVADPTLDQPAVGPNGEYIYARPDAKYMVPKATRWYGQEETIGDWMTTLKTATESNPEYEDGGDEDADIESPETVETLFETLENAAVPTAYQVVFQARDDWSDAAQQRKRNIRSGDFDQPWLEKYVLNGYEPDEDRDLKAYEYRRIKLIENKRPKKTFNANVRALSLLPHDEFTTDPESPVPLVDGDSAAAEEAVGELKPLFDPLDGVYYHVVGERAPKSGASGTNLTAREVAENFLAHDLVTREDRRGWLTKFNLWNDPKKRPELILNADELSDFITIPSGEELGGDAYRSAGTTDEDATHLRRPRPEIHHKLTGGMDIGYAFDEDGVPEDEPTSIPVNKLTNHWLKVGSSGSGKTINTIGMGLSLYENVDGPVIVVDPKSGDMIENYAKCHAAKFGDLRDVQIFEVPKVLPAIPFFDIRPHLYEGMNRDNAIQQKVDEFHLIMQMIDDNYETAYVAKSVLGALIKSQFDARHGADSFTLDDLYNTAVEMYSDQTVPRVSHQPQVRNILTNQLNNAEQDFKNTMQAVINRLDDLQEDINLYRLFNQNPAWDDHKGEYKFNRVTQAEYEEAKESDNKENPEPPYTALDFRELLDSNKVVLFDTGGFVGDESQRAFSMYILSALWSAVKSRYNDRKSHETIDNTASLIIEEAAPIVSTELVTNTLIPEGREFGLSLGMVMQFPEQVRKHSDAETYNEIITNVQSKIIGQIEPGQRIIESLVHGDRDKEAIKNKVSLLSGGEWIADLPEPEFGADVPPPFSVKSLGIPPGHPEGDKPFTHSGREKFYRQYEQRKNRVAKKHGYIQPSAEEIAEADSPGDALGFQGGEEDDEDTATPSVPDANGDSHEDADGEQSAGGLMTPSDGSDSPDDVGVETTVEGGGTEGTGTAASAATTEGDNGFTDDGQAATETSADGDATARVDTGSEESADGSPDFGSYAPLAKDAIEDVCGNIAPDDGGELANIAQDLWSELGEDDYYRSMLTLSQIAAAEGMAFKPRELHASVQQQATGDKPDAETTEQVDAPTGEATPHASDVDEDDGEDSAEDSGSQADAETADATGDEDKGSSDTAASGTSTVDSSGDERPASDVPESDDGNSTDTDSQRTEDAESGDIQEQNSSNPEDMHTDTEVNESTEQTDNADPPGQGSGEPEEVGLGTSDEQETADEMESKHPANVTLDTPLPEAYADFNLDRHDDHEFSDDDKQFIAFIASAFRDELDWYSLTDSMTDVRDRAGDPNTADLIEAGYIDEGTVQKKKYYSLTRKGWRVVGDSVPGNGFGDHMEKMEHRVGVHLLAEYLSSQDGIDSAEQYARHDGETYDVIGYDSSGNIVVTGEVETESNNAKAVVEDYKKLSEAPGDMIWVHPSERAFSEVWGMINEHALDGNLPKQAAHRTHELEEFLDRNNISDITAKTYGKLN</sequence>
<dbReference type="SUPFAM" id="SSF52540">
    <property type="entry name" value="P-loop containing nucleoside triphosphate hydrolases"/>
    <property type="match status" value="1"/>
</dbReference>
<feature type="compositionally biased region" description="Low complexity" evidence="2">
    <location>
        <begin position="1325"/>
        <end position="1337"/>
    </location>
</feature>